<dbReference type="AlphaFoldDB" id="M3UXN8"/>
<comment type="caution">
    <text evidence="2">The sequence shown here is derived from an EMBL/GenBank/DDBJ whole genome shotgun (WGS) entry which is preliminary data.</text>
</comment>
<dbReference type="EMBL" id="BAOP01000018">
    <property type="protein sequence ID" value="GAC80532.1"/>
    <property type="molecule type" value="Genomic_DNA"/>
</dbReference>
<dbReference type="PROSITE" id="PS51257">
    <property type="entry name" value="PROKAR_LIPOPROTEIN"/>
    <property type="match status" value="1"/>
</dbReference>
<dbReference type="OrthoDB" id="4773813at2"/>
<protein>
    <recommendedName>
        <fullName evidence="4">Lipoprotein</fullName>
    </recommendedName>
</protein>
<name>M3UXN8_GORML</name>
<evidence type="ECO:0000256" key="1">
    <source>
        <dbReference type="SAM" id="SignalP"/>
    </source>
</evidence>
<keyword evidence="1" id="KW-0732">Signal</keyword>
<accession>M3UXN8</accession>
<evidence type="ECO:0008006" key="4">
    <source>
        <dbReference type="Google" id="ProtNLM"/>
    </source>
</evidence>
<dbReference type="Proteomes" id="UP000035009">
    <property type="component" value="Unassembled WGS sequence"/>
</dbReference>
<keyword evidence="3" id="KW-1185">Reference proteome</keyword>
<feature type="signal peptide" evidence="1">
    <location>
        <begin position="1"/>
        <end position="23"/>
    </location>
</feature>
<reference evidence="2 3" key="1">
    <citation type="submission" date="2013-02" db="EMBL/GenBank/DDBJ databases">
        <title>Whole genome shotgun sequence of Gordonia malaquae NBRC 108250.</title>
        <authorList>
            <person name="Yoshida I."/>
            <person name="Hosoyama A."/>
            <person name="Tsuchikane K."/>
            <person name="Ando Y."/>
            <person name="Baba S."/>
            <person name="Ohji S."/>
            <person name="Hamada M."/>
            <person name="Tamura T."/>
            <person name="Yamazoe A."/>
            <person name="Yamazaki S."/>
            <person name="Fujita N."/>
        </authorList>
    </citation>
    <scope>NUCLEOTIDE SEQUENCE [LARGE SCALE GENOMIC DNA]</scope>
    <source>
        <strain evidence="2 3">NBRC 108250</strain>
    </source>
</reference>
<proteinExistence type="predicted"/>
<evidence type="ECO:0000313" key="3">
    <source>
        <dbReference type="Proteomes" id="UP000035009"/>
    </source>
</evidence>
<dbReference type="RefSeq" id="WP_008379607.1">
    <property type="nucleotide sequence ID" value="NZ_BAOP01000018.1"/>
</dbReference>
<organism evidence="2 3">
    <name type="scientific">Gordonia malaquae NBRC 108250</name>
    <dbReference type="NCBI Taxonomy" id="1223542"/>
    <lineage>
        <taxon>Bacteria</taxon>
        <taxon>Bacillati</taxon>
        <taxon>Actinomycetota</taxon>
        <taxon>Actinomycetes</taxon>
        <taxon>Mycobacteriales</taxon>
        <taxon>Gordoniaceae</taxon>
        <taxon>Gordonia</taxon>
    </lineage>
</organism>
<gene>
    <name evidence="2" type="ORF">GM1_018_00950</name>
</gene>
<sequence length="140" mass="14121">MTVLFRVCAALLAVVAGVAVLTACGSDDTTSDRAGVELPADFPSGDVPLVDGALLDATGKDGTWRVTVQAGAADGNALVNATKKLTDDGFVESSRTGDTANQTVTLSRAVDGGTLWVNVGISADASSGPSTVFYQVAKTK</sequence>
<dbReference type="STRING" id="410332.SAMN04488550_4006"/>
<evidence type="ECO:0000313" key="2">
    <source>
        <dbReference type="EMBL" id="GAC80532.1"/>
    </source>
</evidence>
<dbReference type="eggNOG" id="ENOG50340GF">
    <property type="taxonomic scope" value="Bacteria"/>
</dbReference>
<feature type="chain" id="PRO_5039690458" description="Lipoprotein" evidence="1">
    <location>
        <begin position="24"/>
        <end position="140"/>
    </location>
</feature>